<dbReference type="AlphaFoldDB" id="A0A765TBY3"/>
<reference evidence="1" key="2">
    <citation type="submission" date="2020-02" db="EMBL/GenBank/DDBJ databases">
        <authorList>
            <consortium name="NCBI Pathogen Detection Project"/>
        </authorList>
    </citation>
    <scope>NUCLEOTIDE SEQUENCE</scope>
    <source>
        <strain evidence="1">1839</strain>
    </source>
</reference>
<accession>A0A765TBY3</accession>
<reference evidence="1" key="1">
    <citation type="journal article" date="2018" name="Genome Biol.">
        <title>SKESA: strategic k-mer extension for scrupulous assemblies.</title>
        <authorList>
            <person name="Souvorov A."/>
            <person name="Agarwala R."/>
            <person name="Lipman D.J."/>
        </authorList>
    </citation>
    <scope>NUCLEOTIDE SEQUENCE [LARGE SCALE GENOMIC DNA]</scope>
    <source>
        <strain evidence="1">1839</strain>
    </source>
</reference>
<dbReference type="Pfam" id="PF15953">
    <property type="entry name" value="PDU_like"/>
    <property type="match status" value="1"/>
</dbReference>
<proteinExistence type="predicted"/>
<dbReference type="GO" id="GO:0005198">
    <property type="term" value="F:structural molecule activity"/>
    <property type="evidence" value="ECO:0007669"/>
    <property type="project" value="InterPro"/>
</dbReference>
<dbReference type="EMBL" id="DAAYTU010000021">
    <property type="protein sequence ID" value="HAG5771658.1"/>
    <property type="molecule type" value="Genomic_DNA"/>
</dbReference>
<dbReference type="NCBIfam" id="TIGR04493">
    <property type="entry name" value="microcomp_PduM"/>
    <property type="match status" value="1"/>
</dbReference>
<dbReference type="InterPro" id="IPR030992">
    <property type="entry name" value="PduM"/>
</dbReference>
<comment type="caution">
    <text evidence="1">The sequence shown here is derived from an EMBL/GenBank/DDBJ whole genome shotgun (WGS) entry which is preliminary data.</text>
</comment>
<protein>
    <submittedName>
        <fullName evidence="1">Microcompartment protein PduM</fullName>
    </submittedName>
</protein>
<sequence length="163" mass="18774">MNNMLMQRIVDEVILRLKQRAKKTLTLTVSQLREASVHEIVHQYASLQIRYVDLLLLRQLADNETSDHAALHIHEALGWGMHIQLSLQSHFLNAIKLQALTRLPLTWCDEQGQPIYLHHNRLLSYADIAQRCAGILVLQRKCCVTALAREAAITRNIQLIRQE</sequence>
<dbReference type="NCBIfam" id="NF011957">
    <property type="entry name" value="PRK15428.1"/>
    <property type="match status" value="1"/>
</dbReference>
<organism evidence="1">
    <name type="scientific">Escherichia coli</name>
    <dbReference type="NCBI Taxonomy" id="562"/>
    <lineage>
        <taxon>Bacteria</taxon>
        <taxon>Pseudomonadati</taxon>
        <taxon>Pseudomonadota</taxon>
        <taxon>Gammaproteobacteria</taxon>
        <taxon>Enterobacterales</taxon>
        <taxon>Enterobacteriaceae</taxon>
        <taxon>Escherichia</taxon>
    </lineage>
</organism>
<gene>
    <name evidence="1" type="primary">pduM</name>
    <name evidence="1" type="ORF">GGB84_003371</name>
</gene>
<evidence type="ECO:0000313" key="1">
    <source>
        <dbReference type="EMBL" id="HAG5771658.1"/>
    </source>
</evidence>
<name>A0A765TBY3_ECOLX</name>